<evidence type="ECO:0000256" key="2">
    <source>
        <dbReference type="SAM" id="Phobius"/>
    </source>
</evidence>
<gene>
    <name evidence="3" type="ORF">C7374_11919</name>
</gene>
<feature type="region of interest" description="Disordered" evidence="1">
    <location>
        <begin position="1"/>
        <end position="86"/>
    </location>
</feature>
<feature type="transmembrane region" description="Helical" evidence="2">
    <location>
        <begin position="93"/>
        <end position="111"/>
    </location>
</feature>
<name>A0A364JSK0_9HYPH</name>
<reference evidence="3 4" key="1">
    <citation type="submission" date="2018-06" db="EMBL/GenBank/DDBJ databases">
        <title>Genomic Encyclopedia of Type Strains, Phase IV (KMG-IV): sequencing the most valuable type-strain genomes for metagenomic binning, comparative biology and taxonomic classification.</title>
        <authorList>
            <person name="Goeker M."/>
        </authorList>
    </citation>
    <scope>NUCLEOTIDE SEQUENCE [LARGE SCALE GENOMIC DNA]</scope>
    <source>
        <strain evidence="3 4">DSM 26720</strain>
    </source>
</reference>
<keyword evidence="2" id="KW-0812">Transmembrane</keyword>
<feature type="compositionally biased region" description="Basic and acidic residues" evidence="1">
    <location>
        <begin position="1"/>
        <end position="15"/>
    </location>
</feature>
<keyword evidence="4" id="KW-1185">Reference proteome</keyword>
<protein>
    <recommendedName>
        <fullName evidence="5">Transmembrane protein</fullName>
    </recommendedName>
</protein>
<keyword evidence="2" id="KW-1133">Transmembrane helix</keyword>
<accession>A0A364JSK0</accession>
<keyword evidence="2" id="KW-0472">Membrane</keyword>
<evidence type="ECO:0000256" key="1">
    <source>
        <dbReference type="SAM" id="MobiDB-lite"/>
    </source>
</evidence>
<dbReference type="AlphaFoldDB" id="A0A364JSK0"/>
<feature type="compositionally biased region" description="Polar residues" evidence="1">
    <location>
        <begin position="57"/>
        <end position="69"/>
    </location>
</feature>
<proteinExistence type="predicted"/>
<evidence type="ECO:0000313" key="3">
    <source>
        <dbReference type="EMBL" id="RAK25774.1"/>
    </source>
</evidence>
<evidence type="ECO:0008006" key="5">
    <source>
        <dbReference type="Google" id="ProtNLM"/>
    </source>
</evidence>
<feature type="compositionally biased region" description="Basic and acidic residues" evidence="1">
    <location>
        <begin position="74"/>
        <end position="86"/>
    </location>
</feature>
<sequence length="116" mass="12492">MQSDDKSAGARERGAIQKGQTGDKVPGFDPAAAPMETDSEAGGQASTVTQHPPPHSSKPNDANASSTASGMRELQNDMKPRSDDKLRRESHPYLVWLLLIVGLVLIAYFAATRLFQ</sequence>
<dbReference type="Proteomes" id="UP000249453">
    <property type="component" value="Unassembled WGS sequence"/>
</dbReference>
<organism evidence="3 4">
    <name type="scientific">Falsochrobactrum ovis</name>
    <dbReference type="NCBI Taxonomy" id="1293442"/>
    <lineage>
        <taxon>Bacteria</taxon>
        <taxon>Pseudomonadati</taxon>
        <taxon>Pseudomonadota</taxon>
        <taxon>Alphaproteobacteria</taxon>
        <taxon>Hyphomicrobiales</taxon>
        <taxon>Brucellaceae</taxon>
        <taxon>Falsochrobactrum</taxon>
    </lineage>
</organism>
<dbReference type="EMBL" id="QLMK01000019">
    <property type="protein sequence ID" value="RAK25774.1"/>
    <property type="molecule type" value="Genomic_DNA"/>
</dbReference>
<comment type="caution">
    <text evidence="3">The sequence shown here is derived from an EMBL/GenBank/DDBJ whole genome shotgun (WGS) entry which is preliminary data.</text>
</comment>
<evidence type="ECO:0000313" key="4">
    <source>
        <dbReference type="Proteomes" id="UP000249453"/>
    </source>
</evidence>